<feature type="region of interest" description="Disordered" evidence="1">
    <location>
        <begin position="1"/>
        <end position="34"/>
    </location>
</feature>
<reference evidence="2 3" key="1">
    <citation type="submission" date="2020-09" db="EMBL/GenBank/DDBJ databases">
        <title>De no assembly of potato wild relative species, Solanum commersonii.</title>
        <authorList>
            <person name="Cho K."/>
        </authorList>
    </citation>
    <scope>NUCLEOTIDE SEQUENCE [LARGE SCALE GENOMIC DNA]</scope>
    <source>
        <strain evidence="2">LZ3.2</strain>
        <tissue evidence="2">Leaf</tissue>
    </source>
</reference>
<sequence length="135" mass="15211">MAPKARNVEVSVGSKRNRKGEVVGSSSSQEPFQKFGKKAMERIVDVTRTKVLDTSHSPILSTQKWQTRDDSVMARMFVMEELQLRIGGHPVTDNEMETLAERYPLTENAAYLYRVGSAFQEPPDDDMATADEEMV</sequence>
<evidence type="ECO:0000256" key="1">
    <source>
        <dbReference type="SAM" id="MobiDB-lite"/>
    </source>
</evidence>
<dbReference type="Proteomes" id="UP000824120">
    <property type="component" value="Chromosome 9"/>
</dbReference>
<dbReference type="OrthoDB" id="1319563at2759"/>
<organism evidence="2 3">
    <name type="scientific">Solanum commersonii</name>
    <name type="common">Commerson's wild potato</name>
    <name type="synonym">Commerson's nightshade</name>
    <dbReference type="NCBI Taxonomy" id="4109"/>
    <lineage>
        <taxon>Eukaryota</taxon>
        <taxon>Viridiplantae</taxon>
        <taxon>Streptophyta</taxon>
        <taxon>Embryophyta</taxon>
        <taxon>Tracheophyta</taxon>
        <taxon>Spermatophyta</taxon>
        <taxon>Magnoliopsida</taxon>
        <taxon>eudicotyledons</taxon>
        <taxon>Gunneridae</taxon>
        <taxon>Pentapetalae</taxon>
        <taxon>asterids</taxon>
        <taxon>lamiids</taxon>
        <taxon>Solanales</taxon>
        <taxon>Solanaceae</taxon>
        <taxon>Solanoideae</taxon>
        <taxon>Solaneae</taxon>
        <taxon>Solanum</taxon>
    </lineage>
</organism>
<evidence type="ECO:0000313" key="2">
    <source>
        <dbReference type="EMBL" id="KAG5584924.1"/>
    </source>
</evidence>
<accession>A0A9J5XCH9</accession>
<dbReference type="AlphaFoldDB" id="A0A9J5XCH9"/>
<gene>
    <name evidence="2" type="ORF">H5410_045358</name>
</gene>
<dbReference type="EMBL" id="JACXVP010000009">
    <property type="protein sequence ID" value="KAG5584924.1"/>
    <property type="molecule type" value="Genomic_DNA"/>
</dbReference>
<comment type="caution">
    <text evidence="2">The sequence shown here is derived from an EMBL/GenBank/DDBJ whole genome shotgun (WGS) entry which is preliminary data.</text>
</comment>
<proteinExistence type="predicted"/>
<keyword evidence="3" id="KW-1185">Reference proteome</keyword>
<name>A0A9J5XCH9_SOLCO</name>
<evidence type="ECO:0000313" key="3">
    <source>
        <dbReference type="Proteomes" id="UP000824120"/>
    </source>
</evidence>
<protein>
    <submittedName>
        <fullName evidence="2">Uncharacterized protein</fullName>
    </submittedName>
</protein>